<accession>A0A8S1KUR8</accession>
<dbReference type="OrthoDB" id="541713at2759"/>
<dbReference type="AlphaFoldDB" id="A0A8S1KUR8"/>
<name>A0A8S1KUR8_9CILI</name>
<sequence length="287" mass="34170">MKISLNIETEEKRLKDVTEQPEKFSSSFYTDQTREIKIIREAFNSNNFTQLRELPNFKRNALLNNSKQKVFHVVDNVQPAFKVQGINNYFTPFKYIPTDYDFAKYLQRLKQLIDQEKQNQISAKPFLNCAIVEKKLRYNDQFFIKENLLPFHLPEDIFDLKKQSETRQRIISECQRLAGAFKPAGRKHQKYDIDLILTNIKNVIIEDHPNSKFTLSNNLANIITIHFHFEVIFYHFQTNPKELIYYMNALLNDDRLSDFQLYKLINDWGIQTNQSILTFSLKSLWIK</sequence>
<comment type="caution">
    <text evidence="1">The sequence shown here is derived from an EMBL/GenBank/DDBJ whole genome shotgun (WGS) entry which is preliminary data.</text>
</comment>
<dbReference type="PANTHER" id="PTHR40430:SF1">
    <property type="entry name" value="T. BRUCEI SPP.-SPECIFIC PROTEIN"/>
    <property type="match status" value="1"/>
</dbReference>
<keyword evidence="2" id="KW-1185">Reference proteome</keyword>
<dbReference type="Proteomes" id="UP000692954">
    <property type="component" value="Unassembled WGS sequence"/>
</dbReference>
<organism evidence="1 2">
    <name type="scientific">Paramecium sonneborni</name>
    <dbReference type="NCBI Taxonomy" id="65129"/>
    <lineage>
        <taxon>Eukaryota</taxon>
        <taxon>Sar</taxon>
        <taxon>Alveolata</taxon>
        <taxon>Ciliophora</taxon>
        <taxon>Intramacronucleata</taxon>
        <taxon>Oligohymenophorea</taxon>
        <taxon>Peniculida</taxon>
        <taxon>Parameciidae</taxon>
        <taxon>Paramecium</taxon>
    </lineage>
</organism>
<proteinExistence type="predicted"/>
<dbReference type="EMBL" id="CAJJDN010000011">
    <property type="protein sequence ID" value="CAD8057082.1"/>
    <property type="molecule type" value="Genomic_DNA"/>
</dbReference>
<protein>
    <submittedName>
        <fullName evidence="1">Uncharacterized protein</fullName>
    </submittedName>
</protein>
<evidence type="ECO:0000313" key="2">
    <source>
        <dbReference type="Proteomes" id="UP000692954"/>
    </source>
</evidence>
<reference evidence="1" key="1">
    <citation type="submission" date="2021-01" db="EMBL/GenBank/DDBJ databases">
        <authorList>
            <consortium name="Genoscope - CEA"/>
            <person name="William W."/>
        </authorList>
    </citation>
    <scope>NUCLEOTIDE SEQUENCE</scope>
</reference>
<gene>
    <name evidence="1" type="ORF">PSON_ATCC_30995.1.T0110007</name>
</gene>
<evidence type="ECO:0000313" key="1">
    <source>
        <dbReference type="EMBL" id="CAD8057082.1"/>
    </source>
</evidence>
<dbReference type="PANTHER" id="PTHR40430">
    <property type="entry name" value="T. BRUCEI SPP.-SPECIFIC PROTEIN"/>
    <property type="match status" value="1"/>
</dbReference>